<dbReference type="Gene3D" id="1.20.1280.50">
    <property type="match status" value="1"/>
</dbReference>
<dbReference type="Gene3D" id="3.80.10.10">
    <property type="entry name" value="Ribonuclease Inhibitor"/>
    <property type="match status" value="1"/>
</dbReference>
<dbReference type="SUPFAM" id="SSF81383">
    <property type="entry name" value="F-box domain"/>
    <property type="match status" value="1"/>
</dbReference>
<dbReference type="HOGENOM" id="CLU_433436_0_0_1"/>
<feature type="region of interest" description="Disordered" evidence="1">
    <location>
        <begin position="1"/>
        <end position="71"/>
    </location>
</feature>
<dbReference type="PANTHER" id="PTHR38926:SF5">
    <property type="entry name" value="F-BOX AND LEUCINE-RICH REPEAT PROTEIN 6"/>
    <property type="match status" value="1"/>
</dbReference>
<feature type="domain" description="F-box" evidence="2">
    <location>
        <begin position="184"/>
        <end position="248"/>
    </location>
</feature>
<dbReference type="InterPro" id="IPR032675">
    <property type="entry name" value="LRR_dom_sf"/>
</dbReference>
<proteinExistence type="predicted"/>
<dbReference type="PANTHER" id="PTHR38926">
    <property type="entry name" value="F-BOX DOMAIN CONTAINING PROTEIN, EXPRESSED"/>
    <property type="match status" value="1"/>
</dbReference>
<dbReference type="Pfam" id="PF12937">
    <property type="entry name" value="F-box-like"/>
    <property type="match status" value="1"/>
</dbReference>
<protein>
    <recommendedName>
        <fullName evidence="2">F-box domain-containing protein</fullName>
    </recommendedName>
</protein>
<dbReference type="OrthoDB" id="3161147at2759"/>
<dbReference type="EMBL" id="KL198017">
    <property type="protein sequence ID" value="KDQ21092.1"/>
    <property type="molecule type" value="Genomic_DNA"/>
</dbReference>
<dbReference type="InterPro" id="IPR001810">
    <property type="entry name" value="F-box_dom"/>
</dbReference>
<accession>A0A067NAD2</accession>
<dbReference type="AlphaFoldDB" id="A0A067NAD2"/>
<evidence type="ECO:0000259" key="2">
    <source>
        <dbReference type="Pfam" id="PF12937"/>
    </source>
</evidence>
<evidence type="ECO:0000313" key="4">
    <source>
        <dbReference type="Proteomes" id="UP000027195"/>
    </source>
</evidence>
<name>A0A067NAD2_BOTB1</name>
<dbReference type="SUPFAM" id="SSF52047">
    <property type="entry name" value="RNI-like"/>
    <property type="match status" value="1"/>
</dbReference>
<gene>
    <name evidence="3" type="ORF">BOTBODRAFT_169746</name>
</gene>
<sequence>MSRIQISGGDDGQRSKRPLTASPVCNTHDPAALNAQQSPDFSSKKRSRQATSSSVQRIPENRKVKPEANNICARRSRTLPIAKITYITAIGMAHSTKTLADIHNHVDTLLHAFQNIRDSLGVISELGPCTNETHIARSFACQDTSIANAIHQLKRVIPSLATPVDEIRSSFSVLNERCNAVVPINQLPNEILISIFNLLRRPEYAVRLRLSWTYNEPYAISGIVRASRVCKHWRNIAFETPGLWDRVEIRNSAYAVAKLCVKRSRDVPLIVDMRGDWDADAVAEAVGPSAPRWKDLSLECLESARADHLISRFNTECDGSPLPPLLRAFTLWRENRAFERYDGLGPPEEITCLPLASQLRSLIIKSVPFPSVTSTCTRLTSLSISHTQIAAPLLHSVLLACTQLHTLHLSQVLYGAPTNFSPFVPATLPHLHDLKVEHTASEISDRVFSCVRAPALHTLSIGGPYLTDKGNTHGQSMHPLAQFTERHASIQILAISTPLGKTALDASAALPHVRTLILEDCAMNPNHFRHYLHEIPIHAFPQISELRVKLLYQFLPAVQQFVHTRAQAQKEAPRLTLYLTCLGERGNRKVVEQVRAWLAENTQLKLWNCPSVKNDFRYSAVPMSEAESIIF</sequence>
<keyword evidence="4" id="KW-1185">Reference proteome</keyword>
<dbReference type="InParanoid" id="A0A067NAD2"/>
<evidence type="ECO:0000256" key="1">
    <source>
        <dbReference type="SAM" id="MobiDB-lite"/>
    </source>
</evidence>
<dbReference type="InterPro" id="IPR036047">
    <property type="entry name" value="F-box-like_dom_sf"/>
</dbReference>
<dbReference type="Proteomes" id="UP000027195">
    <property type="component" value="Unassembled WGS sequence"/>
</dbReference>
<organism evidence="3 4">
    <name type="scientific">Botryobasidium botryosum (strain FD-172 SS1)</name>
    <dbReference type="NCBI Taxonomy" id="930990"/>
    <lineage>
        <taxon>Eukaryota</taxon>
        <taxon>Fungi</taxon>
        <taxon>Dikarya</taxon>
        <taxon>Basidiomycota</taxon>
        <taxon>Agaricomycotina</taxon>
        <taxon>Agaricomycetes</taxon>
        <taxon>Cantharellales</taxon>
        <taxon>Botryobasidiaceae</taxon>
        <taxon>Botryobasidium</taxon>
    </lineage>
</organism>
<reference evidence="4" key="1">
    <citation type="journal article" date="2014" name="Proc. Natl. Acad. Sci. U.S.A.">
        <title>Extensive sampling of basidiomycete genomes demonstrates inadequacy of the white-rot/brown-rot paradigm for wood decay fungi.</title>
        <authorList>
            <person name="Riley R."/>
            <person name="Salamov A.A."/>
            <person name="Brown D.W."/>
            <person name="Nagy L.G."/>
            <person name="Floudas D."/>
            <person name="Held B.W."/>
            <person name="Levasseur A."/>
            <person name="Lombard V."/>
            <person name="Morin E."/>
            <person name="Otillar R."/>
            <person name="Lindquist E.A."/>
            <person name="Sun H."/>
            <person name="LaButti K.M."/>
            <person name="Schmutz J."/>
            <person name="Jabbour D."/>
            <person name="Luo H."/>
            <person name="Baker S.E."/>
            <person name="Pisabarro A.G."/>
            <person name="Walton J.D."/>
            <person name="Blanchette R.A."/>
            <person name="Henrissat B."/>
            <person name="Martin F."/>
            <person name="Cullen D."/>
            <person name="Hibbett D.S."/>
            <person name="Grigoriev I.V."/>
        </authorList>
    </citation>
    <scope>NUCLEOTIDE SEQUENCE [LARGE SCALE GENOMIC DNA]</scope>
    <source>
        <strain evidence="4">FD-172 SS1</strain>
    </source>
</reference>
<evidence type="ECO:0000313" key="3">
    <source>
        <dbReference type="EMBL" id="KDQ21092.1"/>
    </source>
</evidence>